<organism evidence="15 16">
    <name type="scientific">Cocos nucifera</name>
    <name type="common">Coconut palm</name>
    <dbReference type="NCBI Taxonomy" id="13894"/>
    <lineage>
        <taxon>Eukaryota</taxon>
        <taxon>Viridiplantae</taxon>
        <taxon>Streptophyta</taxon>
        <taxon>Embryophyta</taxon>
        <taxon>Tracheophyta</taxon>
        <taxon>Spermatophyta</taxon>
        <taxon>Magnoliopsida</taxon>
        <taxon>Liliopsida</taxon>
        <taxon>Arecaceae</taxon>
        <taxon>Arecoideae</taxon>
        <taxon>Cocoseae</taxon>
        <taxon>Attaleinae</taxon>
        <taxon>Cocos</taxon>
    </lineage>
</organism>
<evidence type="ECO:0000259" key="13">
    <source>
        <dbReference type="PROSITE" id="PS50071"/>
    </source>
</evidence>
<dbReference type="CDD" id="cd08875">
    <property type="entry name" value="START_ArGLABRA2_like"/>
    <property type="match status" value="1"/>
</dbReference>
<keyword evidence="8 10" id="KW-0539">Nucleus</keyword>
<keyword evidence="4 12" id="KW-0175">Coiled coil</keyword>
<dbReference type="FunFam" id="1.10.10.60:FF:000197">
    <property type="entry name" value="Homeobox-leucine zipper protein REVOLUTA"/>
    <property type="match status" value="1"/>
</dbReference>
<comment type="subcellular location">
    <subcellularLocation>
        <location evidence="1 10 11">Nucleus</location>
    </subcellularLocation>
</comment>
<dbReference type="InterPro" id="IPR013978">
    <property type="entry name" value="MEKHLA"/>
</dbReference>
<evidence type="ECO:0000256" key="10">
    <source>
        <dbReference type="PROSITE-ProRule" id="PRU00108"/>
    </source>
</evidence>
<dbReference type="Pfam" id="PF01852">
    <property type="entry name" value="START"/>
    <property type="match status" value="1"/>
</dbReference>
<dbReference type="InterPro" id="IPR002913">
    <property type="entry name" value="START_lipid-bd_dom"/>
</dbReference>
<evidence type="ECO:0000256" key="4">
    <source>
        <dbReference type="ARBA" id="ARBA00023054"/>
    </source>
</evidence>
<keyword evidence="7" id="KW-0804">Transcription</keyword>
<keyword evidence="3" id="KW-0805">Transcription regulation</keyword>
<dbReference type="Pfam" id="PF00046">
    <property type="entry name" value="Homeodomain"/>
    <property type="match status" value="1"/>
</dbReference>
<evidence type="ECO:0000256" key="8">
    <source>
        <dbReference type="ARBA" id="ARBA00023242"/>
    </source>
</evidence>
<evidence type="ECO:0000256" key="12">
    <source>
        <dbReference type="SAM" id="Coils"/>
    </source>
</evidence>
<evidence type="ECO:0000313" key="16">
    <source>
        <dbReference type="Proteomes" id="UP000797356"/>
    </source>
</evidence>
<sequence>MAVSSGKEGKTVLDPGKYVRYTPEQVEALERLYHDCPKPSSMRRQQLIRECPILSNIEPKQIKVWFQNRRCREKQRKEASRLQAVNRKLTAMNKLLMEENDRLQKQVSQLVYENGYFRQQTRSAALTTPDTSCESVVTSGQHHLTAQRPPRDASPAGLMSIAEETLTEFLSKATGTAVEWVQMPGMKPGPDSIGIVAISHGCTGVAARACGLVGMEPTKVAEILKDRPSWFRDCRSVDVINVLPAGNSGTIELLYMQLYAPTTLAPARDFWLLRYTSVLEDGSLVVCERSLNSTQGGPSMPPVQPFVRAEILPSGYLIRPCEGGGSIIHIVDHMDLEALRHLRQIVHEVSQSTVTGWGRRPAALRALSQRLSRGFNEALNGFADDGWSMISSDGTDDVTILVNSSPSRMMGLNLGFTNGFSSLSNAVLCAKASMLLQNVSPAMLLRFLREHRSEWADSNIDAYSAAAVRASPCTLPMSRIGCFGGQVILPLAHMLEHEEFLEVLKLENIGHSQDSLMPRDLFLLQLCNGVDENAVGTCSELVFAPIDASFADDAPLLPSGFRIIPLDSVMENSSPNRTLDLASALEIGSTGNRVSGDYSGNSTSMRSVMTIAFQFAFESHLQENVASMARQYIRNIISSVQRVALALSPSHLGSHGGLRPPPGTPEAVTLARWICYSYRIYCLDVQDEGNSLIDNIFGGRFKTGYGVGTNVGIIDGTNMGCDIKMANLARGHSGVELLKPTTEGSESLLKMLWHHSDAIICCSLKAMPVFTFANQAGLDMLETTLVALQDITLEKIFDDQGRKTLCTEFPHIMQQGFACLQSGLCISSMGRPVSYESAVAWKVLNDEDEAHCICFMFVNWSFV</sequence>
<feature type="domain" description="Homeobox" evidence="13">
    <location>
        <begin position="20"/>
        <end position="76"/>
    </location>
</feature>
<dbReference type="OrthoDB" id="1867783at2759"/>
<evidence type="ECO:0000256" key="7">
    <source>
        <dbReference type="ARBA" id="ARBA00023163"/>
    </source>
</evidence>
<dbReference type="InterPro" id="IPR009057">
    <property type="entry name" value="Homeodomain-like_sf"/>
</dbReference>
<feature type="DNA-binding region" description="Homeobox" evidence="10">
    <location>
        <begin position="22"/>
        <end position="77"/>
    </location>
</feature>
<dbReference type="SMART" id="SM00234">
    <property type="entry name" value="START"/>
    <property type="match status" value="1"/>
</dbReference>
<comment type="caution">
    <text evidence="15">The sequence shown here is derived from an EMBL/GenBank/DDBJ whole genome shotgun (WGS) entry which is preliminary data.</text>
</comment>
<dbReference type="PANTHER" id="PTHR45950:SF1">
    <property type="entry name" value="HOMEOBOX-LEUCINE ZIPPER PROTEIN ATHB-15"/>
    <property type="match status" value="1"/>
</dbReference>
<dbReference type="EMBL" id="CM017874">
    <property type="protein sequence ID" value="KAG1335316.1"/>
    <property type="molecule type" value="Genomic_DNA"/>
</dbReference>
<feature type="domain" description="START" evidence="14">
    <location>
        <begin position="151"/>
        <end position="357"/>
    </location>
</feature>
<comment type="similarity">
    <text evidence="2">Belongs to the HD-ZIP homeobox family. Class III subfamily.</text>
</comment>
<dbReference type="InterPro" id="IPR023393">
    <property type="entry name" value="START-like_dom_sf"/>
</dbReference>
<protein>
    <submittedName>
        <fullName evidence="15">Homeobox-leucine zipper protein ATHB-15</fullName>
    </submittedName>
</protein>
<dbReference type="Gene3D" id="1.10.10.60">
    <property type="entry name" value="Homeodomain-like"/>
    <property type="match status" value="1"/>
</dbReference>
<dbReference type="CDD" id="cd00086">
    <property type="entry name" value="homeodomain"/>
    <property type="match status" value="1"/>
</dbReference>
<evidence type="ECO:0000256" key="5">
    <source>
        <dbReference type="ARBA" id="ARBA00023125"/>
    </source>
</evidence>
<feature type="coiled-coil region" evidence="12">
    <location>
        <begin position="72"/>
        <end position="113"/>
    </location>
</feature>
<evidence type="ECO:0000256" key="1">
    <source>
        <dbReference type="ARBA" id="ARBA00004123"/>
    </source>
</evidence>
<keyword evidence="6 10" id="KW-0371">Homeobox</keyword>
<dbReference type="GO" id="GO:0008289">
    <property type="term" value="F:lipid binding"/>
    <property type="evidence" value="ECO:0007669"/>
    <property type="project" value="InterPro"/>
</dbReference>
<dbReference type="Proteomes" id="UP000797356">
    <property type="component" value="Chromosome 3"/>
</dbReference>
<evidence type="ECO:0000256" key="2">
    <source>
        <dbReference type="ARBA" id="ARBA00010338"/>
    </source>
</evidence>
<dbReference type="PROSITE" id="PS50071">
    <property type="entry name" value="HOMEOBOX_2"/>
    <property type="match status" value="1"/>
</dbReference>
<dbReference type="PANTHER" id="PTHR45950">
    <property type="entry name" value="HOMEOBOX-LEUCINE ZIPPER PROTEIN ATHB-14"/>
    <property type="match status" value="1"/>
</dbReference>
<dbReference type="PROSITE" id="PS50848">
    <property type="entry name" value="START"/>
    <property type="match status" value="1"/>
</dbReference>
<proteinExistence type="inferred from homology"/>
<name>A0A8K0I4N9_COCNU</name>
<accession>A0A8K0I4N9</accession>
<dbReference type="InterPro" id="IPR044830">
    <property type="entry name" value="HD-Zip_III"/>
</dbReference>
<evidence type="ECO:0000256" key="9">
    <source>
        <dbReference type="ARBA" id="ARBA00037260"/>
    </source>
</evidence>
<dbReference type="SUPFAM" id="SSF46689">
    <property type="entry name" value="Homeodomain-like"/>
    <property type="match status" value="1"/>
</dbReference>
<evidence type="ECO:0000256" key="6">
    <source>
        <dbReference type="ARBA" id="ARBA00023155"/>
    </source>
</evidence>
<evidence type="ECO:0000313" key="15">
    <source>
        <dbReference type="EMBL" id="KAG1335316.1"/>
    </source>
</evidence>
<evidence type="ECO:0000256" key="11">
    <source>
        <dbReference type="RuleBase" id="RU000682"/>
    </source>
</evidence>
<dbReference type="GO" id="GO:0005634">
    <property type="term" value="C:nucleus"/>
    <property type="evidence" value="ECO:0007669"/>
    <property type="project" value="UniProtKB-SubCell"/>
</dbReference>
<dbReference type="Gene3D" id="3.30.530.20">
    <property type="match status" value="1"/>
</dbReference>
<dbReference type="GO" id="GO:0003700">
    <property type="term" value="F:DNA-binding transcription factor activity"/>
    <property type="evidence" value="ECO:0007669"/>
    <property type="project" value="InterPro"/>
</dbReference>
<comment type="function">
    <text evidence="9">Probable transcription factor.</text>
</comment>
<dbReference type="Pfam" id="PF08670">
    <property type="entry name" value="MEKHLA"/>
    <property type="match status" value="1"/>
</dbReference>
<dbReference type="SUPFAM" id="SSF55961">
    <property type="entry name" value="Bet v1-like"/>
    <property type="match status" value="1"/>
</dbReference>
<dbReference type="GO" id="GO:0003677">
    <property type="term" value="F:DNA binding"/>
    <property type="evidence" value="ECO:0007669"/>
    <property type="project" value="UniProtKB-UniRule"/>
</dbReference>
<reference evidence="15" key="2">
    <citation type="submission" date="2019-07" db="EMBL/GenBank/DDBJ databases">
        <authorList>
            <person name="Yang Y."/>
            <person name="Bocs S."/>
            <person name="Baudouin L."/>
        </authorList>
    </citation>
    <scope>NUCLEOTIDE SEQUENCE</scope>
    <source>
        <tissue evidence="15">Spear leaf of Hainan Tall coconut</tissue>
    </source>
</reference>
<dbReference type="AlphaFoldDB" id="A0A8K0I4N9"/>
<keyword evidence="16" id="KW-1185">Reference proteome</keyword>
<gene>
    <name evidence="15" type="ORF">COCNU_03G014350</name>
</gene>
<evidence type="ECO:0000259" key="14">
    <source>
        <dbReference type="PROSITE" id="PS50848"/>
    </source>
</evidence>
<reference evidence="15" key="1">
    <citation type="journal article" date="2017" name="Gigascience">
        <title>The genome draft of coconut (Cocos nucifera).</title>
        <authorList>
            <person name="Xiao Y."/>
            <person name="Xu P."/>
            <person name="Fan H."/>
            <person name="Baudouin L."/>
            <person name="Xia W."/>
            <person name="Bocs S."/>
            <person name="Xu J."/>
            <person name="Li Q."/>
            <person name="Guo A."/>
            <person name="Zhou L."/>
            <person name="Li J."/>
            <person name="Wu Y."/>
            <person name="Ma Z."/>
            <person name="Armero A."/>
            <person name="Issali A.E."/>
            <person name="Liu N."/>
            <person name="Peng M."/>
            <person name="Yang Y."/>
        </authorList>
    </citation>
    <scope>NUCLEOTIDE SEQUENCE</scope>
    <source>
        <tissue evidence="15">Spear leaf of Hainan Tall coconut</tissue>
    </source>
</reference>
<dbReference type="InterPro" id="IPR001356">
    <property type="entry name" value="HD"/>
</dbReference>
<dbReference type="SMART" id="SM00389">
    <property type="entry name" value="HOX"/>
    <property type="match status" value="1"/>
</dbReference>
<dbReference type="CDD" id="cd14686">
    <property type="entry name" value="bZIP"/>
    <property type="match status" value="1"/>
</dbReference>
<evidence type="ECO:0000256" key="3">
    <source>
        <dbReference type="ARBA" id="ARBA00023015"/>
    </source>
</evidence>
<keyword evidence="5 10" id="KW-0238">DNA-binding</keyword>